<sequence length="192" mass="21152">MNHFVVISGCSGAGKSTLLSELKRRGYAVVEEPGRRVVQAEERAGGKALPWIDMEAFLRRAIDVALEDYANAPCGSSQWVFFDRGLIDAAAALQTLTGDLILEKLSQQHPYNPHVFLAPPWAEIYVQDAERRHDMAAARCEFEQLQKTYPALGYAVSLLPKISVTERADFVLTTLGIAEPSGTGYVAERVQD</sequence>
<name>A0A6S5TB78_PSEPU</name>
<organism evidence="2 3">
    <name type="scientific">Pseudomonas putida</name>
    <name type="common">Arthrobacter siderocapsulatus</name>
    <dbReference type="NCBI Taxonomy" id="303"/>
    <lineage>
        <taxon>Bacteria</taxon>
        <taxon>Pseudomonadati</taxon>
        <taxon>Pseudomonadota</taxon>
        <taxon>Gammaproteobacteria</taxon>
        <taxon>Pseudomonadales</taxon>
        <taxon>Pseudomonadaceae</taxon>
        <taxon>Pseudomonas</taxon>
    </lineage>
</organism>
<protein>
    <submittedName>
        <fullName evidence="2">ATPase</fullName>
    </submittedName>
</protein>
<dbReference type="AlphaFoldDB" id="A0A6S5TB78"/>
<dbReference type="EMBL" id="AP022227">
    <property type="protein sequence ID" value="BBT40421.1"/>
    <property type="molecule type" value="Genomic_DNA"/>
</dbReference>
<dbReference type="Proteomes" id="UP000515680">
    <property type="component" value="Chromosome"/>
</dbReference>
<evidence type="ECO:0000259" key="1">
    <source>
        <dbReference type="Pfam" id="PF13521"/>
    </source>
</evidence>
<dbReference type="InterPro" id="IPR027417">
    <property type="entry name" value="P-loop_NTPase"/>
</dbReference>
<dbReference type="InterPro" id="IPR038727">
    <property type="entry name" value="NadR/Ttd14_AAA_dom"/>
</dbReference>
<evidence type="ECO:0000313" key="3">
    <source>
        <dbReference type="Proteomes" id="UP000515680"/>
    </source>
</evidence>
<proteinExistence type="predicted"/>
<accession>A0A6S5TB78</accession>
<gene>
    <name evidence="2" type="ORF">WP8W18C01_27620</name>
</gene>
<feature type="domain" description="NadR/Ttd14 AAA" evidence="1">
    <location>
        <begin position="5"/>
        <end position="167"/>
    </location>
</feature>
<dbReference type="SUPFAM" id="SSF52540">
    <property type="entry name" value="P-loop containing nucleoside triphosphate hydrolases"/>
    <property type="match status" value="1"/>
</dbReference>
<dbReference type="RefSeq" id="WP_182815291.1">
    <property type="nucleotide sequence ID" value="NZ_AP022227.1"/>
</dbReference>
<dbReference type="Pfam" id="PF13521">
    <property type="entry name" value="AAA_28"/>
    <property type="match status" value="1"/>
</dbReference>
<reference evidence="2 3" key="1">
    <citation type="submission" date="2019-12" db="EMBL/GenBank/DDBJ databases">
        <title>complete genome sequences of Pseudomonas putida str. WP8-W18-CRE-01 isolated from wastewater treatment plant effluent.</title>
        <authorList>
            <person name="Sekizuka T."/>
            <person name="Itokawa K."/>
            <person name="Yatsu K."/>
            <person name="Inamine Y."/>
            <person name="Kuroda M."/>
        </authorList>
    </citation>
    <scope>NUCLEOTIDE SEQUENCE [LARGE SCALE GENOMIC DNA]</scope>
    <source>
        <strain evidence="2 3">WP8-W18-CRE-01</strain>
    </source>
</reference>
<dbReference type="Gene3D" id="3.40.50.300">
    <property type="entry name" value="P-loop containing nucleotide triphosphate hydrolases"/>
    <property type="match status" value="1"/>
</dbReference>
<evidence type="ECO:0000313" key="2">
    <source>
        <dbReference type="EMBL" id="BBT40421.1"/>
    </source>
</evidence>